<dbReference type="Proteomes" id="UP000265100">
    <property type="component" value="Chromosome 8"/>
</dbReference>
<dbReference type="Ensembl" id="ENSACLT00000038717.2">
    <property type="protein sequence ID" value="ENSACLP00000037832.2"/>
    <property type="gene ID" value="ENSACLG00000025585.2"/>
</dbReference>
<dbReference type="OMA" id="AEPHIAW"/>
<keyword evidence="2" id="KW-1185">Reference proteome</keyword>
<evidence type="ECO:0000313" key="1">
    <source>
        <dbReference type="Ensembl" id="ENSACLP00000037832.2"/>
    </source>
</evidence>
<organism evidence="1 2">
    <name type="scientific">Astatotilapia calliptera</name>
    <name type="common">Eastern happy</name>
    <name type="synonym">Chromis callipterus</name>
    <dbReference type="NCBI Taxonomy" id="8154"/>
    <lineage>
        <taxon>Eukaryota</taxon>
        <taxon>Metazoa</taxon>
        <taxon>Chordata</taxon>
        <taxon>Craniata</taxon>
        <taxon>Vertebrata</taxon>
        <taxon>Euteleostomi</taxon>
        <taxon>Actinopterygii</taxon>
        <taxon>Neopterygii</taxon>
        <taxon>Teleostei</taxon>
        <taxon>Neoteleostei</taxon>
        <taxon>Acanthomorphata</taxon>
        <taxon>Ovalentaria</taxon>
        <taxon>Cichlomorphae</taxon>
        <taxon>Cichliformes</taxon>
        <taxon>Cichlidae</taxon>
        <taxon>African cichlids</taxon>
        <taxon>Pseudocrenilabrinae</taxon>
        <taxon>Haplochromini</taxon>
        <taxon>Astatotilapia</taxon>
    </lineage>
</organism>
<evidence type="ECO:0000313" key="2">
    <source>
        <dbReference type="Proteomes" id="UP000265100"/>
    </source>
</evidence>
<dbReference type="STRING" id="8154.ENSACLP00000037832"/>
<name>A0A3P8R9V4_ASTCA</name>
<reference evidence="1" key="3">
    <citation type="submission" date="2025-08" db="UniProtKB">
        <authorList>
            <consortium name="Ensembl"/>
        </authorList>
    </citation>
    <scope>IDENTIFICATION</scope>
</reference>
<reference evidence="1" key="4">
    <citation type="submission" date="2025-09" db="UniProtKB">
        <authorList>
            <consortium name="Ensembl"/>
        </authorList>
    </citation>
    <scope>IDENTIFICATION</scope>
</reference>
<dbReference type="AlphaFoldDB" id="A0A3P8R9V4"/>
<protein>
    <submittedName>
        <fullName evidence="1">Uncharacterized protein</fullName>
    </submittedName>
</protein>
<accession>A0A3P8R9V4</accession>
<proteinExistence type="predicted"/>
<sequence>MKLSDPSGHLDPVFYQFSESEPDMEKLHSAFMLLISGKKVPLVPESLLKRRKAWVTRAEKYHNENRQMYRLGIFYVPAEPKLAFVIRGINGLNKASINMLRIAEPHIAWGSLCASSSTNVATARSGNSTLPSQTTLSVLSVRAATGGPGFGVPSLPIPNCLPLPAPSHAHTCRTLRYRFVTEVQGRHSSSVPFWPPVPQLSHPHYSNSQDTYI</sequence>
<dbReference type="GeneTree" id="ENSGT00940000180048"/>
<reference evidence="1 2" key="1">
    <citation type="submission" date="2018-05" db="EMBL/GenBank/DDBJ databases">
        <authorList>
            <person name="Datahose"/>
        </authorList>
    </citation>
    <scope>NUCLEOTIDE SEQUENCE</scope>
</reference>
<reference evidence="2" key="2">
    <citation type="submission" date="2023-03" db="EMBL/GenBank/DDBJ databases">
        <authorList>
            <consortium name="Wellcome Sanger Institute Data Sharing"/>
        </authorList>
    </citation>
    <scope>NUCLEOTIDE SEQUENCE [LARGE SCALE GENOMIC DNA]</scope>
</reference>